<dbReference type="AlphaFoldDB" id="A0A6L2JLK4"/>
<proteinExistence type="predicted"/>
<gene>
    <name evidence="2" type="ORF">Tci_008743</name>
</gene>
<feature type="compositionally biased region" description="Low complexity" evidence="1">
    <location>
        <begin position="60"/>
        <end position="78"/>
    </location>
</feature>
<sequence>MNEGIKIIATVDVFTTLRVNSPSFSGQTVPLFDSMLVTQGEGSGTPIEPHHTPSPQTKQSPLHDLSSSSHPIASTELIPTTTPIEIPTFRQYSRRATRIAQSKARPTAADEPASLLRDDIQELMDLCTILQRQQTQMATKINARDLEISSLMTRIKLLEDKDKGSEELFGDDAPIRGRSMEIMEEHGNRRGSWSRENRLVPTVSAIFTTASVVTPYTRRPREISAKDKGKEKMVESDTPKKKKLQEQIDVQVAREMEEEMAREDQRMNEQIARDAEIARIHAEEELKMMIDGMDRSNEMIAKHLHEYEQAVADLSIREKIKLINELTKHLRGMTLDEIREKFIHVWKQFEDFLPMASKEEGEIVKRKWLKLEQGSTKKMKTSEEVSEEDLKEMMQLVPVEECWYLSSIFFCKNSSVEWGREQLNRTLVEAARTMTKTIMDTMNVTFDELSAMDFEQRSSKPGFQSMTSRQITMYDDYIGGQLSAAPRTAPVARAPQVF</sequence>
<evidence type="ECO:0000256" key="1">
    <source>
        <dbReference type="SAM" id="MobiDB-lite"/>
    </source>
</evidence>
<name>A0A6L2JLK4_TANCI</name>
<accession>A0A6L2JLK4</accession>
<reference evidence="2" key="1">
    <citation type="journal article" date="2019" name="Sci. Rep.">
        <title>Draft genome of Tanacetum cinerariifolium, the natural source of mosquito coil.</title>
        <authorList>
            <person name="Yamashiro T."/>
            <person name="Shiraishi A."/>
            <person name="Satake H."/>
            <person name="Nakayama K."/>
        </authorList>
    </citation>
    <scope>NUCLEOTIDE SEQUENCE</scope>
</reference>
<dbReference type="EMBL" id="BKCJ010000846">
    <property type="protein sequence ID" value="GEU36765.1"/>
    <property type="molecule type" value="Genomic_DNA"/>
</dbReference>
<protein>
    <submittedName>
        <fullName evidence="2">Uncharacterized protein</fullName>
    </submittedName>
</protein>
<evidence type="ECO:0000313" key="2">
    <source>
        <dbReference type="EMBL" id="GEU36765.1"/>
    </source>
</evidence>
<organism evidence="2">
    <name type="scientific">Tanacetum cinerariifolium</name>
    <name type="common">Dalmatian daisy</name>
    <name type="synonym">Chrysanthemum cinerariifolium</name>
    <dbReference type="NCBI Taxonomy" id="118510"/>
    <lineage>
        <taxon>Eukaryota</taxon>
        <taxon>Viridiplantae</taxon>
        <taxon>Streptophyta</taxon>
        <taxon>Embryophyta</taxon>
        <taxon>Tracheophyta</taxon>
        <taxon>Spermatophyta</taxon>
        <taxon>Magnoliopsida</taxon>
        <taxon>eudicotyledons</taxon>
        <taxon>Gunneridae</taxon>
        <taxon>Pentapetalae</taxon>
        <taxon>asterids</taxon>
        <taxon>campanulids</taxon>
        <taxon>Asterales</taxon>
        <taxon>Asteraceae</taxon>
        <taxon>Asteroideae</taxon>
        <taxon>Anthemideae</taxon>
        <taxon>Anthemidinae</taxon>
        <taxon>Tanacetum</taxon>
    </lineage>
</organism>
<feature type="region of interest" description="Disordered" evidence="1">
    <location>
        <begin position="37"/>
        <end position="78"/>
    </location>
</feature>
<comment type="caution">
    <text evidence="2">The sequence shown here is derived from an EMBL/GenBank/DDBJ whole genome shotgun (WGS) entry which is preliminary data.</text>
</comment>